<reference evidence="2 3" key="1">
    <citation type="submission" date="2016-10" db="EMBL/GenBank/DDBJ databases">
        <title>Complete Genome Sequence of Acetogen Clostridium formicoaceticum ATCC 27076.</title>
        <authorList>
            <person name="Bao T."/>
            <person name="Cheng C."/>
            <person name="Zhao J."/>
            <person name="Yang S.-T."/>
            <person name="Wang J."/>
            <person name="Wang M."/>
        </authorList>
    </citation>
    <scope>NUCLEOTIDE SEQUENCE [LARGE SCALE GENOMIC DNA]</scope>
    <source>
        <strain evidence="2 3">ATCC 27076</strain>
    </source>
</reference>
<dbReference type="RefSeq" id="WP_070972185.1">
    <property type="nucleotide sequence ID" value="NZ_CP017603.1"/>
</dbReference>
<accession>A0ABM6EXN2</accession>
<organism evidence="2 3">
    <name type="scientific">Clostridium formicaceticum</name>
    <dbReference type="NCBI Taxonomy" id="1497"/>
    <lineage>
        <taxon>Bacteria</taxon>
        <taxon>Bacillati</taxon>
        <taxon>Bacillota</taxon>
        <taxon>Clostridia</taxon>
        <taxon>Eubacteriales</taxon>
        <taxon>Clostridiaceae</taxon>
        <taxon>Clostridium</taxon>
    </lineage>
</organism>
<protein>
    <submittedName>
        <fullName evidence="2">Uncharacterized protein</fullName>
    </submittedName>
</protein>
<feature type="transmembrane region" description="Helical" evidence="1">
    <location>
        <begin position="64"/>
        <end position="87"/>
    </location>
</feature>
<name>A0ABM6EXN2_9CLOT</name>
<proteinExistence type="predicted"/>
<keyword evidence="1" id="KW-0812">Transmembrane</keyword>
<keyword evidence="3" id="KW-1185">Reference proteome</keyword>
<sequence>MDTGIENSVDFITINEKQLEKMADKVYYSYSWAFDQLDQLLSSELWDIPVCIHFKTTIAKKPHFMRLFCMCRFCWVRVASTVIIFGFKSVLVPLCR</sequence>
<evidence type="ECO:0000313" key="2">
    <source>
        <dbReference type="EMBL" id="AOY77872.1"/>
    </source>
</evidence>
<keyword evidence="1" id="KW-0472">Membrane</keyword>
<dbReference type="EMBL" id="CP017603">
    <property type="protein sequence ID" value="AOY77872.1"/>
    <property type="molecule type" value="Genomic_DNA"/>
</dbReference>
<evidence type="ECO:0000313" key="3">
    <source>
        <dbReference type="Proteomes" id="UP000177894"/>
    </source>
</evidence>
<keyword evidence="1" id="KW-1133">Transmembrane helix</keyword>
<gene>
    <name evidence="2" type="ORF">BJL90_19605</name>
</gene>
<dbReference type="Proteomes" id="UP000177894">
    <property type="component" value="Chromosome"/>
</dbReference>
<evidence type="ECO:0000256" key="1">
    <source>
        <dbReference type="SAM" id="Phobius"/>
    </source>
</evidence>